<comment type="catalytic activity">
    <reaction evidence="13">
        <text>pyruvate + ATP = phosphoenolpyruvate + ADP + H(+)</text>
        <dbReference type="Rhea" id="RHEA:18157"/>
        <dbReference type="ChEBI" id="CHEBI:15361"/>
        <dbReference type="ChEBI" id="CHEBI:15378"/>
        <dbReference type="ChEBI" id="CHEBI:30616"/>
        <dbReference type="ChEBI" id="CHEBI:58702"/>
        <dbReference type="ChEBI" id="CHEBI:456216"/>
        <dbReference type="EC" id="2.7.1.40"/>
    </reaction>
</comment>
<evidence type="ECO:0000256" key="1">
    <source>
        <dbReference type="ARBA" id="ARBA00004997"/>
    </source>
</evidence>
<comment type="pathway">
    <text evidence="1 13">Carbohydrate degradation; glycolysis; pyruvate from D-glyceraldehyde 3-phosphate: step 5/5.</text>
</comment>
<dbReference type="EMBL" id="DXHV01000080">
    <property type="protein sequence ID" value="HIW01422.1"/>
    <property type="molecule type" value="Genomic_DNA"/>
</dbReference>
<evidence type="ECO:0000256" key="3">
    <source>
        <dbReference type="ARBA" id="ARBA00012142"/>
    </source>
</evidence>
<keyword evidence="4 13" id="KW-0808">Transferase</keyword>
<dbReference type="Proteomes" id="UP000886752">
    <property type="component" value="Unassembled WGS sequence"/>
</dbReference>
<feature type="domain" description="Pyruvate kinase C-terminal" evidence="15">
    <location>
        <begin position="358"/>
        <end position="472"/>
    </location>
</feature>
<organism evidence="16 17">
    <name type="scientific">Candidatus Desulfovibrio intestinipullorum</name>
    <dbReference type="NCBI Taxonomy" id="2838536"/>
    <lineage>
        <taxon>Bacteria</taxon>
        <taxon>Pseudomonadati</taxon>
        <taxon>Thermodesulfobacteriota</taxon>
        <taxon>Desulfovibrionia</taxon>
        <taxon>Desulfovibrionales</taxon>
        <taxon>Desulfovibrionaceae</taxon>
        <taxon>Desulfovibrio</taxon>
    </lineage>
</organism>
<dbReference type="GO" id="GO:0004743">
    <property type="term" value="F:pyruvate kinase activity"/>
    <property type="evidence" value="ECO:0007669"/>
    <property type="project" value="UniProtKB-UniRule"/>
</dbReference>
<dbReference type="InterPro" id="IPR011037">
    <property type="entry name" value="Pyrv_Knase-like_insert_dom_sf"/>
</dbReference>
<evidence type="ECO:0000256" key="13">
    <source>
        <dbReference type="RuleBase" id="RU000504"/>
    </source>
</evidence>
<keyword evidence="5" id="KW-0479">Metal-binding</keyword>
<evidence type="ECO:0000256" key="7">
    <source>
        <dbReference type="ARBA" id="ARBA00022777"/>
    </source>
</evidence>
<dbReference type="Pfam" id="PF00224">
    <property type="entry name" value="PK"/>
    <property type="match status" value="1"/>
</dbReference>
<evidence type="ECO:0000256" key="9">
    <source>
        <dbReference type="ARBA" id="ARBA00022842"/>
    </source>
</evidence>
<dbReference type="PROSITE" id="PS00435">
    <property type="entry name" value="PEROXIDASE_1"/>
    <property type="match status" value="1"/>
</dbReference>
<dbReference type="SUPFAM" id="SSF50800">
    <property type="entry name" value="PK beta-barrel domain-like"/>
    <property type="match status" value="1"/>
</dbReference>
<evidence type="ECO:0000256" key="12">
    <source>
        <dbReference type="NCBIfam" id="TIGR01064"/>
    </source>
</evidence>
<keyword evidence="6" id="KW-0547">Nucleotide-binding</keyword>
<dbReference type="PRINTS" id="PR01050">
    <property type="entry name" value="PYRUVTKNASE"/>
</dbReference>
<dbReference type="GO" id="GO:0016301">
    <property type="term" value="F:kinase activity"/>
    <property type="evidence" value="ECO:0007669"/>
    <property type="project" value="UniProtKB-KW"/>
</dbReference>
<dbReference type="AlphaFoldDB" id="A0A9D1PX70"/>
<dbReference type="Gene3D" id="3.40.1380.20">
    <property type="entry name" value="Pyruvate kinase, C-terminal domain"/>
    <property type="match status" value="1"/>
</dbReference>
<evidence type="ECO:0000256" key="8">
    <source>
        <dbReference type="ARBA" id="ARBA00022840"/>
    </source>
</evidence>
<dbReference type="InterPro" id="IPR015793">
    <property type="entry name" value="Pyrv_Knase_brl"/>
</dbReference>
<protein>
    <recommendedName>
        <fullName evidence="3 12">Pyruvate kinase</fullName>
        <ecNumber evidence="3 12">2.7.1.40</ecNumber>
    </recommendedName>
</protein>
<keyword evidence="8" id="KW-0067">ATP-binding</keyword>
<dbReference type="InterPro" id="IPR036918">
    <property type="entry name" value="Pyrv_Knase_C_sf"/>
</dbReference>
<dbReference type="Gene3D" id="3.20.20.60">
    <property type="entry name" value="Phosphoenolpyruvate-binding domains"/>
    <property type="match status" value="1"/>
</dbReference>
<dbReference type="GO" id="GO:0000287">
    <property type="term" value="F:magnesium ion binding"/>
    <property type="evidence" value="ECO:0007669"/>
    <property type="project" value="UniProtKB-UniRule"/>
</dbReference>
<dbReference type="GO" id="GO:0030955">
    <property type="term" value="F:potassium ion binding"/>
    <property type="evidence" value="ECO:0007669"/>
    <property type="project" value="UniProtKB-UniRule"/>
</dbReference>
<evidence type="ECO:0000256" key="5">
    <source>
        <dbReference type="ARBA" id="ARBA00022723"/>
    </source>
</evidence>
<gene>
    <name evidence="16" type="primary">pyk</name>
    <name evidence="16" type="ORF">H9894_09605</name>
</gene>
<evidence type="ECO:0000256" key="11">
    <source>
        <dbReference type="ARBA" id="ARBA00023317"/>
    </source>
</evidence>
<dbReference type="InterPro" id="IPR015795">
    <property type="entry name" value="Pyrv_Knase_C"/>
</dbReference>
<dbReference type="InterPro" id="IPR019793">
    <property type="entry name" value="Peroxidases_heam-ligand_BS"/>
</dbReference>
<evidence type="ECO:0000256" key="10">
    <source>
        <dbReference type="ARBA" id="ARBA00023152"/>
    </source>
</evidence>
<dbReference type="Gene3D" id="2.40.33.10">
    <property type="entry name" value="PK beta-barrel domain-like"/>
    <property type="match status" value="1"/>
</dbReference>
<dbReference type="PANTHER" id="PTHR11817">
    <property type="entry name" value="PYRUVATE KINASE"/>
    <property type="match status" value="1"/>
</dbReference>
<dbReference type="InterPro" id="IPR001697">
    <property type="entry name" value="Pyr_Knase"/>
</dbReference>
<keyword evidence="11 16" id="KW-0670">Pyruvate</keyword>
<comment type="similarity">
    <text evidence="2 13">Belongs to the pyruvate kinase family.</text>
</comment>
<keyword evidence="7 13" id="KW-0418">Kinase</keyword>
<reference evidence="16" key="1">
    <citation type="journal article" date="2021" name="PeerJ">
        <title>Extensive microbial diversity within the chicken gut microbiome revealed by metagenomics and culture.</title>
        <authorList>
            <person name="Gilroy R."/>
            <person name="Ravi A."/>
            <person name="Getino M."/>
            <person name="Pursley I."/>
            <person name="Horton D.L."/>
            <person name="Alikhan N.F."/>
            <person name="Baker D."/>
            <person name="Gharbi K."/>
            <person name="Hall N."/>
            <person name="Watson M."/>
            <person name="Adriaenssens E.M."/>
            <person name="Foster-Nyarko E."/>
            <person name="Jarju S."/>
            <person name="Secka A."/>
            <person name="Antonio M."/>
            <person name="Oren A."/>
            <person name="Chaudhuri R.R."/>
            <person name="La Ragione R."/>
            <person name="Hildebrand F."/>
            <person name="Pallen M.J."/>
        </authorList>
    </citation>
    <scope>NUCLEOTIDE SEQUENCE</scope>
    <source>
        <strain evidence="16">ChiHecec2B26-446</strain>
    </source>
</reference>
<reference evidence="16" key="2">
    <citation type="submission" date="2021-04" db="EMBL/GenBank/DDBJ databases">
        <authorList>
            <person name="Gilroy R."/>
        </authorList>
    </citation>
    <scope>NUCLEOTIDE SEQUENCE</scope>
    <source>
        <strain evidence="16">ChiHecec2B26-446</strain>
    </source>
</reference>
<name>A0A9D1PX70_9BACT</name>
<evidence type="ECO:0000256" key="4">
    <source>
        <dbReference type="ARBA" id="ARBA00022679"/>
    </source>
</evidence>
<feature type="domain" description="Pyruvate kinase barrel" evidence="14">
    <location>
        <begin position="2"/>
        <end position="325"/>
    </location>
</feature>
<dbReference type="InterPro" id="IPR040442">
    <property type="entry name" value="Pyrv_kinase-like_dom_sf"/>
</dbReference>
<evidence type="ECO:0000259" key="15">
    <source>
        <dbReference type="Pfam" id="PF02887"/>
    </source>
</evidence>
<dbReference type="GO" id="GO:0005524">
    <property type="term" value="F:ATP binding"/>
    <property type="evidence" value="ECO:0007669"/>
    <property type="project" value="UniProtKB-KW"/>
</dbReference>
<evidence type="ECO:0000256" key="6">
    <source>
        <dbReference type="ARBA" id="ARBA00022741"/>
    </source>
</evidence>
<dbReference type="InterPro" id="IPR015813">
    <property type="entry name" value="Pyrv/PenolPyrv_kinase-like_dom"/>
</dbReference>
<proteinExistence type="inferred from homology"/>
<comment type="caution">
    <text evidence="16">The sequence shown here is derived from an EMBL/GenBank/DDBJ whole genome shotgun (WGS) entry which is preliminary data.</text>
</comment>
<evidence type="ECO:0000256" key="2">
    <source>
        <dbReference type="ARBA" id="ARBA00008663"/>
    </source>
</evidence>
<dbReference type="NCBIfam" id="NF004491">
    <property type="entry name" value="PRK05826.1"/>
    <property type="match status" value="1"/>
</dbReference>
<evidence type="ECO:0000313" key="16">
    <source>
        <dbReference type="EMBL" id="HIW01422.1"/>
    </source>
</evidence>
<evidence type="ECO:0000313" key="17">
    <source>
        <dbReference type="Proteomes" id="UP000886752"/>
    </source>
</evidence>
<dbReference type="SUPFAM" id="SSF51621">
    <property type="entry name" value="Phosphoenolpyruvate/pyruvate domain"/>
    <property type="match status" value="1"/>
</dbReference>
<dbReference type="SUPFAM" id="SSF52935">
    <property type="entry name" value="PK C-terminal domain-like"/>
    <property type="match status" value="1"/>
</dbReference>
<sequence>MNKTKIVATLGPSSNTPEKIKALALAGARIFRLNFSHGSAKDFVDIIKSIRAIEQEIGIPLTIMQDLSGPKIRLGEIKEDSIHVEQGMQLLLGTTAQYCDEMPYLPFDHQIVLDSLVPGDRLVLADGGLEFIVMERRADDRIVLQAKNSGLVTSRKGLALPGKTTRMRALTEKDKKDLLDGIRLGVDAVAMSYVQTADDVREAKELIASHSLRPVPICVKLEREAAVNNLPGILAETDIVMVARGDLGVECPLPKLPSIQKQIIKACNNASKPVIVATQMLLSMVNSPSPTRAETTDVANAVLDGADCVMLSEETAMGNFPVETVQYMRRITDEAERILDERHRLEEPGESRGIPSFLAYSACLLAQKARASAIVIHSLSGASARKVASCRPPQRIYALTTEKTAVKYLNYSWGVTPVLVDEPEVEPSHLYRSEDFIQHNPEFRKGDCVIITAGQYRSAVSSSPKGTNLIKVFWK</sequence>
<accession>A0A9D1PX70</accession>
<evidence type="ECO:0000259" key="14">
    <source>
        <dbReference type="Pfam" id="PF00224"/>
    </source>
</evidence>
<keyword evidence="9 13" id="KW-0460">Magnesium</keyword>
<keyword evidence="10 13" id="KW-0324">Glycolysis</keyword>
<dbReference type="Pfam" id="PF02887">
    <property type="entry name" value="PK_C"/>
    <property type="match status" value="1"/>
</dbReference>
<dbReference type="NCBIfam" id="TIGR01064">
    <property type="entry name" value="pyruv_kin"/>
    <property type="match status" value="1"/>
</dbReference>
<dbReference type="EC" id="2.7.1.40" evidence="3 12"/>
<dbReference type="InterPro" id="IPR015806">
    <property type="entry name" value="Pyrv_Knase_insert_dom_sf"/>
</dbReference>